<dbReference type="InterPro" id="IPR007331">
    <property type="entry name" value="Htaa"/>
</dbReference>
<keyword evidence="6" id="KW-1185">Reference proteome</keyword>
<protein>
    <submittedName>
        <fullName evidence="5">HtaA domain-containing protein</fullName>
    </submittedName>
</protein>
<dbReference type="EMBL" id="JBEZAM010000017">
    <property type="protein sequence ID" value="MEU7294621.1"/>
    <property type="molecule type" value="Genomic_DNA"/>
</dbReference>
<feature type="compositionally biased region" description="Pro residues" evidence="1">
    <location>
        <begin position="220"/>
        <end position="255"/>
    </location>
</feature>
<feature type="compositionally biased region" description="Gly residues" evidence="1">
    <location>
        <begin position="457"/>
        <end position="485"/>
    </location>
</feature>
<keyword evidence="3" id="KW-0732">Signal</keyword>
<gene>
    <name evidence="5" type="ORF">AB0A76_15625</name>
</gene>
<dbReference type="Proteomes" id="UP001551210">
    <property type="component" value="Unassembled WGS sequence"/>
</dbReference>
<keyword evidence="2" id="KW-0812">Transmembrane</keyword>
<dbReference type="RefSeq" id="WP_359207885.1">
    <property type="nucleotide sequence ID" value="NZ_JBEZAM010000017.1"/>
</dbReference>
<feature type="region of interest" description="Disordered" evidence="1">
    <location>
        <begin position="214"/>
        <end position="280"/>
    </location>
</feature>
<proteinExistence type="predicted"/>
<dbReference type="PROSITE" id="PS51318">
    <property type="entry name" value="TAT"/>
    <property type="match status" value="1"/>
</dbReference>
<evidence type="ECO:0000313" key="5">
    <source>
        <dbReference type="EMBL" id="MEU7294621.1"/>
    </source>
</evidence>
<evidence type="ECO:0000256" key="1">
    <source>
        <dbReference type="SAM" id="MobiDB-lite"/>
    </source>
</evidence>
<feature type="domain" description="Htaa" evidence="4">
    <location>
        <begin position="282"/>
        <end position="440"/>
    </location>
</feature>
<dbReference type="Pfam" id="PF04213">
    <property type="entry name" value="HtaA"/>
    <property type="match status" value="2"/>
</dbReference>
<comment type="caution">
    <text evidence="5">The sequence shown here is derived from an EMBL/GenBank/DDBJ whole genome shotgun (WGS) entry which is preliminary data.</text>
</comment>
<feature type="region of interest" description="Disordered" evidence="1">
    <location>
        <begin position="445"/>
        <end position="485"/>
    </location>
</feature>
<evidence type="ECO:0000256" key="2">
    <source>
        <dbReference type="SAM" id="Phobius"/>
    </source>
</evidence>
<dbReference type="InterPro" id="IPR006311">
    <property type="entry name" value="TAT_signal"/>
</dbReference>
<feature type="domain" description="Htaa" evidence="4">
    <location>
        <begin position="46"/>
        <end position="211"/>
    </location>
</feature>
<accession>A0ABV3CYE3</accession>
<keyword evidence="2" id="KW-0472">Membrane</keyword>
<feature type="compositionally biased region" description="Low complexity" evidence="1">
    <location>
        <begin position="256"/>
        <end position="278"/>
    </location>
</feature>
<keyword evidence="2" id="KW-1133">Transmembrane helix</keyword>
<feature type="chain" id="PRO_5046671706" evidence="3">
    <location>
        <begin position="35"/>
        <end position="538"/>
    </location>
</feature>
<feature type="signal peptide" evidence="3">
    <location>
        <begin position="1"/>
        <end position="34"/>
    </location>
</feature>
<evidence type="ECO:0000256" key="3">
    <source>
        <dbReference type="SAM" id="SignalP"/>
    </source>
</evidence>
<organism evidence="5 6">
    <name type="scientific">Streptomyces exfoliatus</name>
    <name type="common">Streptomyces hydrogenans</name>
    <dbReference type="NCBI Taxonomy" id="1905"/>
    <lineage>
        <taxon>Bacteria</taxon>
        <taxon>Bacillati</taxon>
        <taxon>Actinomycetota</taxon>
        <taxon>Actinomycetes</taxon>
        <taxon>Kitasatosporales</taxon>
        <taxon>Streptomycetaceae</taxon>
        <taxon>Streptomyces</taxon>
    </lineage>
</organism>
<evidence type="ECO:0000259" key="4">
    <source>
        <dbReference type="Pfam" id="PF04213"/>
    </source>
</evidence>
<name>A0ABV3CYE3_STREX</name>
<evidence type="ECO:0000313" key="6">
    <source>
        <dbReference type="Proteomes" id="UP001551210"/>
    </source>
</evidence>
<reference evidence="5 6" key="1">
    <citation type="submission" date="2024-06" db="EMBL/GenBank/DDBJ databases">
        <title>The Natural Products Discovery Center: Release of the First 8490 Sequenced Strains for Exploring Actinobacteria Biosynthetic Diversity.</title>
        <authorList>
            <person name="Kalkreuter E."/>
            <person name="Kautsar S.A."/>
            <person name="Yang D."/>
            <person name="Bader C.D."/>
            <person name="Teijaro C.N."/>
            <person name="Fluegel L."/>
            <person name="Davis C.M."/>
            <person name="Simpson J.R."/>
            <person name="Lauterbach L."/>
            <person name="Steele A.D."/>
            <person name="Gui C."/>
            <person name="Meng S."/>
            <person name="Li G."/>
            <person name="Viehrig K."/>
            <person name="Ye F."/>
            <person name="Su P."/>
            <person name="Kiefer A.F."/>
            <person name="Nichols A."/>
            <person name="Cepeda A.J."/>
            <person name="Yan W."/>
            <person name="Fan B."/>
            <person name="Jiang Y."/>
            <person name="Adhikari A."/>
            <person name="Zheng C.-J."/>
            <person name="Schuster L."/>
            <person name="Cowan T.M."/>
            <person name="Smanski M.J."/>
            <person name="Chevrette M.G."/>
            <person name="De Carvalho L.P.S."/>
            <person name="Shen B."/>
        </authorList>
    </citation>
    <scope>NUCLEOTIDE SEQUENCE [LARGE SCALE GENOMIC DNA]</scope>
    <source>
        <strain evidence="5 6">NPDC045705</strain>
    </source>
</reference>
<feature type="transmembrane region" description="Helical" evidence="2">
    <location>
        <begin position="511"/>
        <end position="531"/>
    </location>
</feature>
<sequence>MATASRRSVTLAAAVTTAAALGTGALALALPAAAETAPPPPMTLSDGTLDWGIKQSFRSYLAQPFAHGKTTVEGGATQAANHGVFTFVDGTGTYDTTTHATANSFKGGVHFEAHSGVLDIRISDVRLSTKGSAAPTGEITADVVTKEKDGSFSTRQDIAFAALDMTGVRPAQGAGGAMVFKDIPAKLTKDGAAAFAGFYKEGDALDAATLTVKAGSRPTTAPPTTAPPTTPPPTTAPPTTAPPTTAPPTTAPPTTAPATTAPPTTAPTSPTPTTTAPAGVVDGRLTWGVKQSWQNYIRDLCGGAVTPSGGVTKNGSSYDFGYAKADLDADARKLDAAFTGKLAFVCAAHGIDWTIGDVKVKATGSTGTLTADVTTATGTRNDVAFADLDLSKADWTAREGVVTLADVPAKLTAAGSATFTAPGGQGGYPVGTVMDPVTVTLSADEDAPLPTASGGPATTGGSGATGGTGTAGGSSTTGGGGTVGGAGTVGGSGTAGGSAALAATGSGAPTGLLLGASGLLAAAGAAVVVAVRRRAMES</sequence>